<evidence type="ECO:0000256" key="1">
    <source>
        <dbReference type="SAM" id="MobiDB-lite"/>
    </source>
</evidence>
<dbReference type="RefSeq" id="WP_054208717.1">
    <property type="nucleotide sequence ID" value="NZ_LGSZ01000031.1"/>
</dbReference>
<name>A0A0N1F5X8_9HYPH</name>
<gene>
    <name evidence="2" type="ORF">AE618_08990</name>
</gene>
<feature type="region of interest" description="Disordered" evidence="1">
    <location>
        <begin position="126"/>
        <end position="149"/>
    </location>
</feature>
<comment type="caution">
    <text evidence="2">The sequence shown here is derived from an EMBL/GenBank/DDBJ whole genome shotgun (WGS) entry which is preliminary data.</text>
</comment>
<dbReference type="EMBL" id="LGSZ01000031">
    <property type="protein sequence ID" value="KPH81173.1"/>
    <property type="molecule type" value="Genomic_DNA"/>
</dbReference>
<organism evidence="2 3">
    <name type="scientific">Bosea vaviloviae</name>
    <dbReference type="NCBI Taxonomy" id="1526658"/>
    <lineage>
        <taxon>Bacteria</taxon>
        <taxon>Pseudomonadati</taxon>
        <taxon>Pseudomonadota</taxon>
        <taxon>Alphaproteobacteria</taxon>
        <taxon>Hyphomicrobiales</taxon>
        <taxon>Boseaceae</taxon>
        <taxon>Bosea</taxon>
    </lineage>
</organism>
<dbReference type="Proteomes" id="UP000037822">
    <property type="component" value="Unassembled WGS sequence"/>
</dbReference>
<evidence type="ECO:0000313" key="2">
    <source>
        <dbReference type="EMBL" id="KPH81173.1"/>
    </source>
</evidence>
<reference evidence="2 3" key="1">
    <citation type="submission" date="2015-07" db="EMBL/GenBank/DDBJ databases">
        <title>Whole genome sequencing of Bosea vaviloviae isolated from cave pool.</title>
        <authorList>
            <person name="Tan N.E.H."/>
            <person name="Lee Y.P."/>
            <person name="Gan H.M."/>
            <person name="Barton H."/>
            <person name="Savka M.A."/>
        </authorList>
    </citation>
    <scope>NUCLEOTIDE SEQUENCE [LARGE SCALE GENOMIC DNA]</scope>
    <source>
        <strain evidence="2 3">SD260</strain>
    </source>
</reference>
<proteinExistence type="predicted"/>
<sequence>MSGSVFTAAAGVLRGVGNQAAISGAASALAAGLPAIPGGISLPFTSSAAEQGDSGLSRGQGWVSPVASDGKIRDRHHDAAADAAPLRASELPGLLSPAAIVMPMALEWTQPVVEVAALPQARSVRAATSEPRSRSVQAQALPPRRPATDRGVTLAEAPPLQIAPVAAHLAANNPSSAEAAKPQQRSVLGVNVHGPVSRVGDAVYGAVGLVGAAGSWTLSRASDLLPRL</sequence>
<protein>
    <submittedName>
        <fullName evidence="2">Uncharacterized protein</fullName>
    </submittedName>
</protein>
<keyword evidence="3" id="KW-1185">Reference proteome</keyword>
<accession>A0A0N1F5X8</accession>
<dbReference type="AlphaFoldDB" id="A0A0N1F5X8"/>
<evidence type="ECO:0000313" key="3">
    <source>
        <dbReference type="Proteomes" id="UP000037822"/>
    </source>
</evidence>
<dbReference type="PATRIC" id="fig|1526658.3.peg.5286"/>
<dbReference type="OrthoDB" id="8162410at2"/>